<dbReference type="Proteomes" id="UP000017648">
    <property type="component" value="Segment"/>
</dbReference>
<keyword evidence="2" id="KW-1185">Reference proteome</keyword>
<dbReference type="KEGG" id="vg:17960039"/>
<accession>U5PTS8</accession>
<dbReference type="EMBL" id="KF669652">
    <property type="protein sequence ID" value="AGY47380.1"/>
    <property type="molecule type" value="Genomic_DNA"/>
</dbReference>
<evidence type="ECO:0000313" key="2">
    <source>
        <dbReference type="Proteomes" id="UP000017648"/>
    </source>
</evidence>
<proteinExistence type="predicted"/>
<reference evidence="1 2" key="1">
    <citation type="journal article" date="2013" name="Genome Announc.">
        <title>Complete Genome of Bacillus subtilis Myophage Grass.</title>
        <authorList>
            <person name="Miller S.Y."/>
            <person name="Colquhoun J.M."/>
            <person name="Perl A.L."/>
            <person name="Chamakura K.R."/>
            <person name="Kuty Everett G.F."/>
        </authorList>
    </citation>
    <scope>NUCLEOTIDE SEQUENCE [LARGE SCALE GENOMIC DNA]</scope>
</reference>
<name>U5PTS8_BPGRA</name>
<evidence type="ECO:0000313" key="1">
    <source>
        <dbReference type="EMBL" id="AGY47380.1"/>
    </source>
</evidence>
<dbReference type="GeneID" id="17960039"/>
<organism evidence="1 2">
    <name type="scientific">Bacillus phage Grass</name>
    <dbReference type="NCBI Taxonomy" id="1406785"/>
    <lineage>
        <taxon>Viruses</taxon>
        <taxon>Duplodnaviria</taxon>
        <taxon>Heunggongvirae</taxon>
        <taxon>Uroviricota</taxon>
        <taxon>Caudoviricetes</taxon>
        <taxon>Herelleviridae</taxon>
        <taxon>Bastillevirinae</taxon>
        <taxon>Nitunavirus</taxon>
        <taxon>Nitunavirus grass</taxon>
    </lineage>
</organism>
<sequence>MELGREIEELGSRIYGAIHHGECFYEESELLSFLSELKKLEELTKKHYAENQEERLDD</sequence>
<dbReference type="RefSeq" id="YP_008771481.1">
    <property type="nucleotide sequence ID" value="NC_022771.1"/>
</dbReference>
<protein>
    <submittedName>
        <fullName evidence="1">Uncharacterized protein</fullName>
    </submittedName>
</protein>
<gene>
    <name evidence="1" type="ORF">Grass_115</name>
</gene>
<organismHost>
    <name type="scientific">Bacillus subtilis</name>
    <dbReference type="NCBI Taxonomy" id="1423"/>
</organismHost>